<dbReference type="AlphaFoldDB" id="A0A0N4ZB17"/>
<proteinExistence type="predicted"/>
<organism evidence="2 3">
    <name type="scientific">Parastrongyloides trichosuri</name>
    <name type="common">Possum-specific nematode worm</name>
    <dbReference type="NCBI Taxonomy" id="131310"/>
    <lineage>
        <taxon>Eukaryota</taxon>
        <taxon>Metazoa</taxon>
        <taxon>Ecdysozoa</taxon>
        <taxon>Nematoda</taxon>
        <taxon>Chromadorea</taxon>
        <taxon>Rhabditida</taxon>
        <taxon>Tylenchina</taxon>
        <taxon>Panagrolaimomorpha</taxon>
        <taxon>Strongyloidoidea</taxon>
        <taxon>Strongyloididae</taxon>
        <taxon>Parastrongyloides</taxon>
    </lineage>
</organism>
<feature type="compositionally biased region" description="Basic and acidic residues" evidence="1">
    <location>
        <begin position="1"/>
        <end position="28"/>
    </location>
</feature>
<feature type="region of interest" description="Disordered" evidence="1">
    <location>
        <begin position="236"/>
        <end position="265"/>
    </location>
</feature>
<reference evidence="3" key="1">
    <citation type="submission" date="2017-02" db="UniProtKB">
        <authorList>
            <consortium name="WormBaseParasite"/>
        </authorList>
    </citation>
    <scope>IDENTIFICATION</scope>
</reference>
<protein>
    <submittedName>
        <fullName evidence="3">SET domain-containing protein</fullName>
    </submittedName>
</protein>
<sequence length="596" mass="67356">MSDKVDDGKGNLDSKKKKKEGISKKEITRTAQNENSDTIFPHNNASLLIRHHIHMFSTIVNEVEDNLESSINDSNIPISNSMNTTNIKQHTSLGNPPLNNIDTTTDTQNPSSNLSIINSQQDEILVTPEKDVLSKENNIREDEDSTTRNEPKYVNYFRAINPPNKNITSKINNCQITRSSDDKEDNISSQNIKAIAALNSMIAMEYANNELPITMAGYVPKNCSEPQNIENLNCNENKEHRNSASLSDRVSASGEEDDTYSEGEGRLPDSLIRLMYHRELSATRVGMILSSLDSPTCIPPNAELNPSTGEPLPQKKVCKVNHRAPMNENKTTLSSNENYFKNVSSSSSYQYYHYPMKLGPNTQYSFSKNCKINLDDIKHPDEEKAVFEILIVDGRGVAREKFKVIYGSLPFVTICLGPTKPYNPFQRQTIDCETGERIYTASADDSMNSGEVSITIDKEQNVNLKKACNCICRFRCPIYDTTMESEDYFYFSERSNVRIFNKDRFDKILPGVIEIAKLNKWNISNLRKYATVTLSFVDSREPDCKEISRTGVDKDSLPCTHKGSYMQLTVLPILDILKQKLEDIIPSNEEVNEKKD</sequence>
<name>A0A0N4ZB17_PARTI</name>
<keyword evidence="2" id="KW-1185">Reference proteome</keyword>
<feature type="compositionally biased region" description="Polar residues" evidence="1">
    <location>
        <begin position="29"/>
        <end position="39"/>
    </location>
</feature>
<feature type="region of interest" description="Disordered" evidence="1">
    <location>
        <begin position="1"/>
        <end position="39"/>
    </location>
</feature>
<evidence type="ECO:0000256" key="1">
    <source>
        <dbReference type="SAM" id="MobiDB-lite"/>
    </source>
</evidence>
<dbReference type="Proteomes" id="UP000038045">
    <property type="component" value="Unplaced"/>
</dbReference>
<evidence type="ECO:0000313" key="3">
    <source>
        <dbReference type="WBParaSite" id="PTRK_0000473000.1"/>
    </source>
</evidence>
<accession>A0A0N4ZB17</accession>
<evidence type="ECO:0000313" key="2">
    <source>
        <dbReference type="Proteomes" id="UP000038045"/>
    </source>
</evidence>
<dbReference type="WBParaSite" id="PTRK_0000473000.1">
    <property type="protein sequence ID" value="PTRK_0000473000.1"/>
    <property type="gene ID" value="PTRK_0000473000"/>
</dbReference>